<dbReference type="eggNOG" id="ENOG5030I5R">
    <property type="taxonomic scope" value="Bacteria"/>
</dbReference>
<dbReference type="EMBL" id="ACHA02000011">
    <property type="protein sequence ID" value="EFK57605.1"/>
    <property type="molecule type" value="Genomic_DNA"/>
</dbReference>
<protein>
    <submittedName>
        <fullName evidence="1">Uncharacterized protein</fullName>
    </submittedName>
</protein>
<gene>
    <name evidence="1" type="ORF">HMPREF0766_12678</name>
</gene>
<organism evidence="1 2">
    <name type="scientific">Sphingobacterium spiritivorum ATCC 33861</name>
    <dbReference type="NCBI Taxonomy" id="525373"/>
    <lineage>
        <taxon>Bacteria</taxon>
        <taxon>Pseudomonadati</taxon>
        <taxon>Bacteroidota</taxon>
        <taxon>Sphingobacteriia</taxon>
        <taxon>Sphingobacteriales</taxon>
        <taxon>Sphingobacteriaceae</taxon>
        <taxon>Sphingobacterium</taxon>
    </lineage>
</organism>
<evidence type="ECO:0000313" key="2">
    <source>
        <dbReference type="Proteomes" id="UP000006258"/>
    </source>
</evidence>
<reference evidence="1" key="1">
    <citation type="submission" date="2010-07" db="EMBL/GenBank/DDBJ databases">
        <authorList>
            <person name="Muzny D."/>
            <person name="Qin X."/>
            <person name="Buhay C."/>
            <person name="Dugan-Rocha S."/>
            <person name="Ding Y."/>
            <person name="Chen G."/>
            <person name="Hawes A."/>
            <person name="Holder M."/>
            <person name="Jhangiani S."/>
            <person name="Johnson A."/>
            <person name="Khan Z."/>
            <person name="Li Z."/>
            <person name="Liu W."/>
            <person name="Liu X."/>
            <person name="Perez L."/>
            <person name="Shen H."/>
            <person name="Wang Q."/>
            <person name="Watt J."/>
            <person name="Xi L."/>
            <person name="Xin Y."/>
            <person name="Zhou J."/>
            <person name="Deng J."/>
            <person name="Jiang H."/>
            <person name="Liu Y."/>
            <person name="Qu J."/>
            <person name="Song X.-Z."/>
            <person name="Zhang L."/>
            <person name="Villasana D."/>
            <person name="Johnson A."/>
            <person name="Liu J."/>
            <person name="Liyanage D."/>
            <person name="Lorensuhewa L."/>
            <person name="Robinson T."/>
            <person name="Song A."/>
            <person name="Song B.-B."/>
            <person name="Dinh H."/>
            <person name="Thornton R."/>
            <person name="Coyle M."/>
            <person name="Francisco L."/>
            <person name="Jackson L."/>
            <person name="Javaid M."/>
            <person name="Korchina V."/>
            <person name="Kovar C."/>
            <person name="Mata R."/>
            <person name="Mathew T."/>
            <person name="Ngo R."/>
            <person name="Nguyen L."/>
            <person name="Nguyen N."/>
            <person name="Okwuonu G."/>
            <person name="Ongeri F."/>
            <person name="Pham C."/>
            <person name="Simmons D."/>
            <person name="Wilczek-Boney K."/>
            <person name="Hale W."/>
            <person name="Jakkamsetti A."/>
            <person name="Pham P."/>
            <person name="Ruth R."/>
            <person name="San Lucas F."/>
            <person name="Warren J."/>
            <person name="Zhang J."/>
            <person name="Zhao Z."/>
            <person name="Zhou C."/>
            <person name="Zhu D."/>
            <person name="Lee S."/>
            <person name="Bess C."/>
            <person name="Blankenburg K."/>
            <person name="Forbes L."/>
            <person name="Fu Q."/>
            <person name="Gubbala S."/>
            <person name="Hirani K."/>
            <person name="Jayaseelan J.C."/>
            <person name="Lara F."/>
            <person name="Munidasa M."/>
            <person name="Palculict T."/>
            <person name="Patil S."/>
            <person name="Pu L.-L."/>
            <person name="Saada N."/>
            <person name="Tang L."/>
            <person name="Weissenberger G."/>
            <person name="Zhu Y."/>
            <person name="Hemphill L."/>
            <person name="Shang Y."/>
            <person name="Youmans B."/>
            <person name="Ayvaz T."/>
            <person name="Ross M."/>
            <person name="Santibanez J."/>
            <person name="Aqrawi P."/>
            <person name="Gross S."/>
            <person name="Joshi V."/>
            <person name="Fowler G."/>
            <person name="Nazareth L."/>
            <person name="Reid J."/>
            <person name="Worley K."/>
            <person name="Petrosino J."/>
            <person name="Highlander S."/>
            <person name="Gibbs R."/>
        </authorList>
    </citation>
    <scope>NUCLEOTIDE SEQUENCE [LARGE SCALE GENOMIC DNA]</scope>
    <source>
        <strain evidence="1">ATCC 33861</strain>
    </source>
</reference>
<name>D7VNV8_SPHSI</name>
<dbReference type="AlphaFoldDB" id="D7VNV8"/>
<dbReference type="HOGENOM" id="CLU_1439648_0_0_10"/>
<dbReference type="Proteomes" id="UP000006258">
    <property type="component" value="Unassembled WGS sequence"/>
</dbReference>
<evidence type="ECO:0000313" key="1">
    <source>
        <dbReference type="EMBL" id="EFK57605.1"/>
    </source>
</evidence>
<comment type="caution">
    <text evidence="1">The sequence shown here is derived from an EMBL/GenBank/DDBJ whole genome shotgun (WGS) entry which is preliminary data.</text>
</comment>
<keyword evidence="2" id="KW-1185">Reference proteome</keyword>
<proteinExistence type="predicted"/>
<dbReference type="STRING" id="525373.HMPREF0766_12678"/>
<accession>D7VNV8</accession>
<sequence length="191" mass="22330">MLFNKLLMKRKIKDYSIQFIKEIIPVIAGILIALFIDNWNSERKDKAYINQIFSTIRSELVESKEDIKAIIPKQRSLIDSLDFYANNKDVAVLDIVMRSKGIYIPKVKINAWKSVSNTKIDLIDYKKIATLSNIEELKQTLNDKSDFLMGFLYSNINQTDKNTKQTFKMIIMDIIQTEKTIQDHIEVFEKE</sequence>